<accession>A0A174IZF4</accession>
<protein>
    <submittedName>
        <fullName evidence="1">Uncharacterized protein</fullName>
    </submittedName>
</protein>
<dbReference type="Proteomes" id="UP000095706">
    <property type="component" value="Unassembled WGS sequence"/>
</dbReference>
<proteinExistence type="predicted"/>
<dbReference type="AlphaFoldDB" id="A0A174IZF4"/>
<name>A0A174IZF4_9FIRM</name>
<sequence>MRSNCIIYNAENRLARRTGLLINQFDNAAFQSFLQCRIVPFSVIQKISYRCSVMLADNRKVNGLTAVSTEKDRNNNGHYMLEIDIRQKMMKF</sequence>
<evidence type="ECO:0000313" key="1">
    <source>
        <dbReference type="EMBL" id="CUO92892.1"/>
    </source>
</evidence>
<organism evidence="1 2">
    <name type="scientific">Fusicatenibacter saccharivorans</name>
    <dbReference type="NCBI Taxonomy" id="1150298"/>
    <lineage>
        <taxon>Bacteria</taxon>
        <taxon>Bacillati</taxon>
        <taxon>Bacillota</taxon>
        <taxon>Clostridia</taxon>
        <taxon>Lachnospirales</taxon>
        <taxon>Lachnospiraceae</taxon>
        <taxon>Fusicatenibacter</taxon>
    </lineage>
</organism>
<dbReference type="EMBL" id="CYYV01000020">
    <property type="protein sequence ID" value="CUO92892.1"/>
    <property type="molecule type" value="Genomic_DNA"/>
</dbReference>
<gene>
    <name evidence="1" type="ORF">ERS852406_03190</name>
</gene>
<evidence type="ECO:0000313" key="2">
    <source>
        <dbReference type="Proteomes" id="UP000095706"/>
    </source>
</evidence>
<reference evidence="1 2" key="1">
    <citation type="submission" date="2015-09" db="EMBL/GenBank/DDBJ databases">
        <authorList>
            <consortium name="Pathogen Informatics"/>
        </authorList>
    </citation>
    <scope>NUCLEOTIDE SEQUENCE [LARGE SCALE GENOMIC DNA]</scope>
    <source>
        <strain evidence="1 2">2789STDY5608849</strain>
    </source>
</reference>